<dbReference type="EMBL" id="KV784372">
    <property type="protein sequence ID" value="OEU10373.1"/>
    <property type="molecule type" value="Genomic_DNA"/>
</dbReference>
<accession>A0A1E7EXV2</accession>
<dbReference type="AlphaFoldDB" id="A0A1E7EXV2"/>
<dbReference type="KEGG" id="fcy:FRACYDRAFT_247408"/>
<name>A0A1E7EXV2_9STRA</name>
<feature type="region of interest" description="Disordered" evidence="1">
    <location>
        <begin position="38"/>
        <end position="59"/>
    </location>
</feature>
<dbReference type="InParanoid" id="A0A1E7EXV2"/>
<reference evidence="2 3" key="1">
    <citation type="submission" date="2016-09" db="EMBL/GenBank/DDBJ databases">
        <title>Extensive genetic diversity and differential bi-allelic expression allows diatom success in the polar Southern Ocean.</title>
        <authorList>
            <consortium name="DOE Joint Genome Institute"/>
            <person name="Mock T."/>
            <person name="Otillar R.P."/>
            <person name="Strauss J."/>
            <person name="Dupont C."/>
            <person name="Frickenhaus S."/>
            <person name="Maumus F."/>
            <person name="Mcmullan M."/>
            <person name="Sanges R."/>
            <person name="Schmutz J."/>
            <person name="Toseland A."/>
            <person name="Valas R."/>
            <person name="Veluchamy A."/>
            <person name="Ward B.J."/>
            <person name="Allen A."/>
            <person name="Barry K."/>
            <person name="Falciatore A."/>
            <person name="Ferrante M."/>
            <person name="Fortunato A.E."/>
            <person name="Gloeckner G."/>
            <person name="Gruber A."/>
            <person name="Hipkin R."/>
            <person name="Janech M."/>
            <person name="Kroth P."/>
            <person name="Leese F."/>
            <person name="Lindquist E."/>
            <person name="Lyon B.R."/>
            <person name="Martin J."/>
            <person name="Mayer C."/>
            <person name="Parker M."/>
            <person name="Quesneville H."/>
            <person name="Raymond J."/>
            <person name="Uhlig C."/>
            <person name="Valentin K.U."/>
            <person name="Worden A.Z."/>
            <person name="Armbrust E.V."/>
            <person name="Bowler C."/>
            <person name="Green B."/>
            <person name="Moulton V."/>
            <person name="Van Oosterhout C."/>
            <person name="Grigoriev I."/>
        </authorList>
    </citation>
    <scope>NUCLEOTIDE SEQUENCE [LARGE SCALE GENOMIC DNA]</scope>
    <source>
        <strain evidence="2 3">CCMP1102</strain>
    </source>
</reference>
<gene>
    <name evidence="2" type="ORF">FRACYDRAFT_247408</name>
</gene>
<dbReference type="Proteomes" id="UP000095751">
    <property type="component" value="Unassembled WGS sequence"/>
</dbReference>
<protein>
    <submittedName>
        <fullName evidence="2">Uncharacterized protein</fullName>
    </submittedName>
</protein>
<evidence type="ECO:0000313" key="3">
    <source>
        <dbReference type="Proteomes" id="UP000095751"/>
    </source>
</evidence>
<keyword evidence="3" id="KW-1185">Reference proteome</keyword>
<evidence type="ECO:0000313" key="2">
    <source>
        <dbReference type="EMBL" id="OEU10373.1"/>
    </source>
</evidence>
<evidence type="ECO:0000256" key="1">
    <source>
        <dbReference type="SAM" id="MobiDB-lite"/>
    </source>
</evidence>
<proteinExistence type="predicted"/>
<organism evidence="2 3">
    <name type="scientific">Fragilariopsis cylindrus CCMP1102</name>
    <dbReference type="NCBI Taxonomy" id="635003"/>
    <lineage>
        <taxon>Eukaryota</taxon>
        <taxon>Sar</taxon>
        <taxon>Stramenopiles</taxon>
        <taxon>Ochrophyta</taxon>
        <taxon>Bacillariophyta</taxon>
        <taxon>Bacillariophyceae</taxon>
        <taxon>Bacillariophycidae</taxon>
        <taxon>Bacillariales</taxon>
        <taxon>Bacillariaceae</taxon>
        <taxon>Fragilariopsis</taxon>
    </lineage>
</organism>
<sequence length="181" mass="20632">MNKSPICDGKRDRFEEWHSKWEVFGQDSGFDEFQSVDPHADLPVKGHSDPDSLTKSERKAMKKNKKVIASLRIAFATTYTVDAMIEASIDEAGEWSYGRIHLILRDLYDTYRPKSQLDRVQLDIDKLTVKMDPDDHPDAMISCIVIGATSAYQNSFITKMLELDGEGNGQINKKRLITVRH</sequence>